<feature type="compositionally biased region" description="Low complexity" evidence="2">
    <location>
        <begin position="47"/>
        <end position="59"/>
    </location>
</feature>
<dbReference type="InterPro" id="IPR036864">
    <property type="entry name" value="Zn2-C6_fun-type_DNA-bd_sf"/>
</dbReference>
<feature type="region of interest" description="Disordered" evidence="2">
    <location>
        <begin position="381"/>
        <end position="408"/>
    </location>
</feature>
<dbReference type="Gene3D" id="4.10.240.10">
    <property type="entry name" value="Zn(2)-C6 fungal-type DNA-binding domain"/>
    <property type="match status" value="1"/>
</dbReference>
<feature type="compositionally biased region" description="Low complexity" evidence="2">
    <location>
        <begin position="164"/>
        <end position="178"/>
    </location>
</feature>
<dbReference type="CDD" id="cd00067">
    <property type="entry name" value="GAL4"/>
    <property type="match status" value="1"/>
</dbReference>
<dbReference type="EMBL" id="JAVFKD010000014">
    <property type="protein sequence ID" value="KAK5990747.1"/>
    <property type="molecule type" value="Genomic_DNA"/>
</dbReference>
<evidence type="ECO:0000259" key="3">
    <source>
        <dbReference type="PROSITE" id="PS50048"/>
    </source>
</evidence>
<proteinExistence type="predicted"/>
<evidence type="ECO:0000256" key="1">
    <source>
        <dbReference type="ARBA" id="ARBA00023242"/>
    </source>
</evidence>
<evidence type="ECO:0000313" key="5">
    <source>
        <dbReference type="Proteomes" id="UP001338125"/>
    </source>
</evidence>
<sequence length="430" mass="45756">MTSTASYHYPAPPDPSAADIDMSQSTYAPTNYAMPPQTSPAGSLGESQDSSMSFNNSSDPNHVLKRSYSTPSVGAPSNSSSEQQTSAGASGEKKRNKLGYHRTSIACSHCRRRKIRCIASPDVQNRCMNCIRLKKECSFYPVDQQPMGDTKLPTQAPPGSSNVPTASSSPAIPGGSPAELTSHQQPYPPMPVPQVPNMGTPTIQTPGGEYFPPDGKATGITVPLTGLPTEIQYGMREQPAANWMTTDANGNPISKSGEQNMAWRSYPAESPISGQFAPYSHAPAAATTWTTSDTESGGEAMAWSNMPPPGRSMSFSGELMSSQQASQYYQMGQNRSYERQPGAYADMYAPTMGVAMGGMDAGAGQALDPTAGPMVAGVVPSSNPMSWQQPQQQLMSQQQQPQHQMPYSRRGDEYGAWGYGDGGGGGTHHM</sequence>
<dbReference type="PROSITE" id="PS00463">
    <property type="entry name" value="ZN2_CY6_FUNGAL_1"/>
    <property type="match status" value="1"/>
</dbReference>
<comment type="caution">
    <text evidence="4">The sequence shown here is derived from an EMBL/GenBank/DDBJ whole genome shotgun (WGS) entry which is preliminary data.</text>
</comment>
<dbReference type="Proteomes" id="UP001338125">
    <property type="component" value="Unassembled WGS sequence"/>
</dbReference>
<protein>
    <recommendedName>
        <fullName evidence="3">Zn(2)-C6 fungal-type domain-containing protein</fullName>
    </recommendedName>
</protein>
<evidence type="ECO:0000313" key="4">
    <source>
        <dbReference type="EMBL" id="KAK5990747.1"/>
    </source>
</evidence>
<name>A0ABR0SEZ8_9HYPO</name>
<feature type="domain" description="Zn(2)-C6 fungal-type" evidence="3">
    <location>
        <begin position="106"/>
        <end position="139"/>
    </location>
</feature>
<keyword evidence="5" id="KW-1185">Reference proteome</keyword>
<organism evidence="4 5">
    <name type="scientific">Cladobotryum mycophilum</name>
    <dbReference type="NCBI Taxonomy" id="491253"/>
    <lineage>
        <taxon>Eukaryota</taxon>
        <taxon>Fungi</taxon>
        <taxon>Dikarya</taxon>
        <taxon>Ascomycota</taxon>
        <taxon>Pezizomycotina</taxon>
        <taxon>Sordariomycetes</taxon>
        <taxon>Hypocreomycetidae</taxon>
        <taxon>Hypocreales</taxon>
        <taxon>Hypocreaceae</taxon>
        <taxon>Cladobotryum</taxon>
    </lineage>
</organism>
<dbReference type="SUPFAM" id="SSF57701">
    <property type="entry name" value="Zn2/Cys6 DNA-binding domain"/>
    <property type="match status" value="1"/>
</dbReference>
<feature type="compositionally biased region" description="Polar residues" evidence="2">
    <location>
        <begin position="67"/>
        <end position="88"/>
    </location>
</feature>
<evidence type="ECO:0000256" key="2">
    <source>
        <dbReference type="SAM" id="MobiDB-lite"/>
    </source>
</evidence>
<dbReference type="Pfam" id="PF00172">
    <property type="entry name" value="Zn_clus"/>
    <property type="match status" value="1"/>
</dbReference>
<reference evidence="4 5" key="1">
    <citation type="submission" date="2024-01" db="EMBL/GenBank/DDBJ databases">
        <title>Complete genome of Cladobotryum mycophilum ATHUM6906.</title>
        <authorList>
            <person name="Christinaki A.C."/>
            <person name="Myridakis A.I."/>
            <person name="Kouvelis V.N."/>
        </authorList>
    </citation>
    <scope>NUCLEOTIDE SEQUENCE [LARGE SCALE GENOMIC DNA]</scope>
    <source>
        <strain evidence="4 5">ATHUM6906</strain>
    </source>
</reference>
<feature type="region of interest" description="Disordered" evidence="2">
    <location>
        <begin position="148"/>
        <end position="208"/>
    </location>
</feature>
<dbReference type="InterPro" id="IPR001138">
    <property type="entry name" value="Zn2Cys6_DnaBD"/>
</dbReference>
<dbReference type="SMART" id="SM00066">
    <property type="entry name" value="GAL4"/>
    <property type="match status" value="1"/>
</dbReference>
<dbReference type="PROSITE" id="PS50048">
    <property type="entry name" value="ZN2_CY6_FUNGAL_2"/>
    <property type="match status" value="1"/>
</dbReference>
<feature type="region of interest" description="Disordered" evidence="2">
    <location>
        <begin position="1"/>
        <end position="97"/>
    </location>
</feature>
<keyword evidence="1" id="KW-0539">Nucleus</keyword>
<accession>A0ABR0SEZ8</accession>
<gene>
    <name evidence="4" type="ORF">PT974_09017</name>
</gene>